<sequence>MDTDIYALVAKYGFKNLHVRLEELMREEYAYFQTKFQIPAPIVVKEVQETPLVQKKQRKTKVKKVLPVVAEVEEHSEDVQLSVENTELKDVIVTVTEKINHFRDPKEMKEFQRNAVEARRKENEAAGLIPSDFLTKENLRQWIEEEGKTYAWVAREKAGCPETQVAAQAQMMGLKSRISKKLGRVMNGR</sequence>
<proteinExistence type="predicted"/>
<organism evidence="1">
    <name type="scientific">viral metagenome</name>
    <dbReference type="NCBI Taxonomy" id="1070528"/>
    <lineage>
        <taxon>unclassified sequences</taxon>
        <taxon>metagenomes</taxon>
        <taxon>organismal metagenomes</taxon>
    </lineage>
</organism>
<accession>A0A6C0DJ30</accession>
<dbReference type="EMBL" id="MN739626">
    <property type="protein sequence ID" value="QHT16431.1"/>
    <property type="molecule type" value="Genomic_DNA"/>
</dbReference>
<dbReference type="AlphaFoldDB" id="A0A6C0DJ30"/>
<evidence type="ECO:0000313" key="1">
    <source>
        <dbReference type="EMBL" id="QHT16431.1"/>
    </source>
</evidence>
<protein>
    <submittedName>
        <fullName evidence="1">Uncharacterized protein</fullName>
    </submittedName>
</protein>
<reference evidence="1" key="1">
    <citation type="journal article" date="2020" name="Nature">
        <title>Giant virus diversity and host interactions through global metagenomics.</title>
        <authorList>
            <person name="Schulz F."/>
            <person name="Roux S."/>
            <person name="Paez-Espino D."/>
            <person name="Jungbluth S."/>
            <person name="Walsh D.A."/>
            <person name="Denef V.J."/>
            <person name="McMahon K.D."/>
            <person name="Konstantinidis K.T."/>
            <person name="Eloe-Fadrosh E.A."/>
            <person name="Kyrpides N.C."/>
            <person name="Woyke T."/>
        </authorList>
    </citation>
    <scope>NUCLEOTIDE SEQUENCE</scope>
    <source>
        <strain evidence="1">GVMAG-M-3300023174-189</strain>
    </source>
</reference>
<name>A0A6C0DJ30_9ZZZZ</name>